<proteinExistence type="predicted"/>
<evidence type="ECO:0000313" key="2">
    <source>
        <dbReference type="EMBL" id="GAI13639.1"/>
    </source>
</evidence>
<dbReference type="EMBL" id="BARV01003938">
    <property type="protein sequence ID" value="GAI13639.1"/>
    <property type="molecule type" value="Genomic_DNA"/>
</dbReference>
<gene>
    <name evidence="2" type="ORF">S06H3_09085</name>
</gene>
<feature type="domain" description="KilA-N DNA-binding" evidence="1">
    <location>
        <begin position="25"/>
        <end position="60"/>
    </location>
</feature>
<comment type="caution">
    <text evidence="2">The sequence shown here is derived from an EMBL/GenBank/DDBJ whole genome shotgun (WGS) entry which is preliminary data.</text>
</comment>
<dbReference type="AlphaFoldDB" id="X1N4U4"/>
<dbReference type="InterPro" id="IPR018873">
    <property type="entry name" value="KilA-N_DNA-bd_domain"/>
</dbReference>
<sequence length="62" mass="7059">MDEILKKWNMADKGSIIPVERIERAILLIRGHNVIQDKDLAMLYGVTIGNLNKAVSRNLKEL</sequence>
<accession>X1N4U4</accession>
<evidence type="ECO:0000259" key="1">
    <source>
        <dbReference type="Pfam" id="PF10543"/>
    </source>
</evidence>
<reference evidence="2" key="1">
    <citation type="journal article" date="2014" name="Front. Microbiol.">
        <title>High frequency of phylogenetically diverse reductive dehalogenase-homologous genes in deep subseafloor sedimentary metagenomes.</title>
        <authorList>
            <person name="Kawai M."/>
            <person name="Futagami T."/>
            <person name="Toyoda A."/>
            <person name="Takaki Y."/>
            <person name="Nishi S."/>
            <person name="Hori S."/>
            <person name="Arai W."/>
            <person name="Tsubouchi T."/>
            <person name="Morono Y."/>
            <person name="Uchiyama I."/>
            <person name="Ito T."/>
            <person name="Fujiyama A."/>
            <person name="Inagaki F."/>
            <person name="Takami H."/>
        </authorList>
    </citation>
    <scope>NUCLEOTIDE SEQUENCE</scope>
    <source>
        <strain evidence="2">Expedition CK06-06</strain>
    </source>
</reference>
<dbReference type="Pfam" id="PF10543">
    <property type="entry name" value="ORF6N"/>
    <property type="match status" value="1"/>
</dbReference>
<organism evidence="2">
    <name type="scientific">marine sediment metagenome</name>
    <dbReference type="NCBI Taxonomy" id="412755"/>
    <lineage>
        <taxon>unclassified sequences</taxon>
        <taxon>metagenomes</taxon>
        <taxon>ecological metagenomes</taxon>
    </lineage>
</organism>
<protein>
    <recommendedName>
        <fullName evidence="1">KilA-N DNA-binding domain-containing protein</fullName>
    </recommendedName>
</protein>
<name>X1N4U4_9ZZZZ</name>